<protein>
    <submittedName>
        <fullName evidence="2">Uncharacterized protein</fullName>
    </submittedName>
</protein>
<name>A0A7G6X098_9ACTN</name>
<keyword evidence="3" id="KW-1185">Reference proteome</keyword>
<proteinExistence type="predicted"/>
<accession>A0A7G6X098</accession>
<organism evidence="2 3">
    <name type="scientific">Kribbella qitaiheensis</name>
    <dbReference type="NCBI Taxonomy" id="1544730"/>
    <lineage>
        <taxon>Bacteria</taxon>
        <taxon>Bacillati</taxon>
        <taxon>Actinomycetota</taxon>
        <taxon>Actinomycetes</taxon>
        <taxon>Propionibacteriales</taxon>
        <taxon>Kribbellaceae</taxon>
        <taxon>Kribbella</taxon>
    </lineage>
</organism>
<feature type="compositionally biased region" description="Low complexity" evidence="1">
    <location>
        <begin position="46"/>
        <end position="63"/>
    </location>
</feature>
<reference evidence="3" key="1">
    <citation type="submission" date="2019-09" db="EMBL/GenBank/DDBJ databases">
        <title>Antimicrobial potential of Antarctic Bacteria.</title>
        <authorList>
            <person name="Benaud N."/>
            <person name="Edwards R.J."/>
            <person name="Ferrari B.C."/>
        </authorList>
    </citation>
    <scope>NUCLEOTIDE SEQUENCE [LARGE SCALE GENOMIC DNA]</scope>
    <source>
        <strain evidence="3">SPB151</strain>
    </source>
</reference>
<dbReference type="AlphaFoldDB" id="A0A7G6X098"/>
<reference evidence="2 3" key="2">
    <citation type="journal article" date="2020" name="Microbiol. Resour. Announc.">
        <title>Antarctic desert soil bacteria exhibit high novel natural product potential, evaluated through long-read genome sequencing and comparative genomics.</title>
        <authorList>
            <person name="Benaud N."/>
            <person name="Edwards R.J."/>
            <person name="Amos T.G."/>
            <person name="D'Agostino P.M."/>
            <person name="Gutierrez-Chavez C."/>
            <person name="Montgomery K."/>
            <person name="Nicetic I."/>
            <person name="Ferrari B.C."/>
        </authorList>
    </citation>
    <scope>NUCLEOTIDE SEQUENCE [LARGE SCALE GENOMIC DNA]</scope>
    <source>
        <strain evidence="2 3">SPB151</strain>
    </source>
</reference>
<dbReference type="Proteomes" id="UP000515563">
    <property type="component" value="Chromosome"/>
</dbReference>
<evidence type="ECO:0000313" key="3">
    <source>
        <dbReference type="Proteomes" id="UP000515563"/>
    </source>
</evidence>
<gene>
    <name evidence="2" type="ORF">F1D05_19250</name>
</gene>
<dbReference type="KEGG" id="kqi:F1D05_19250"/>
<sequence length="63" mass="7141">MTTITDRRRVRVWFGRSTIADHVACGDLASEYVIAMRRRFPSLRITSDPLPDLPDPSTLLPLS</sequence>
<evidence type="ECO:0000313" key="2">
    <source>
        <dbReference type="EMBL" id="QNE19663.1"/>
    </source>
</evidence>
<evidence type="ECO:0000256" key="1">
    <source>
        <dbReference type="SAM" id="MobiDB-lite"/>
    </source>
</evidence>
<dbReference type="EMBL" id="CP043661">
    <property type="protein sequence ID" value="QNE19663.1"/>
    <property type="molecule type" value="Genomic_DNA"/>
</dbReference>
<feature type="region of interest" description="Disordered" evidence="1">
    <location>
        <begin position="44"/>
        <end position="63"/>
    </location>
</feature>